<dbReference type="Proteomes" id="UP001597118">
    <property type="component" value="Unassembled WGS sequence"/>
</dbReference>
<keyword evidence="4" id="KW-1133">Transmembrane helix</keyword>
<evidence type="ECO:0000256" key="1">
    <source>
        <dbReference type="ARBA" id="ARBA00023015"/>
    </source>
</evidence>
<comment type="caution">
    <text evidence="6">The sequence shown here is derived from an EMBL/GenBank/DDBJ whole genome shotgun (WGS) entry which is preliminary data.</text>
</comment>
<feature type="transmembrane region" description="Helical" evidence="4">
    <location>
        <begin position="7"/>
        <end position="29"/>
    </location>
</feature>
<proteinExistence type="predicted"/>
<evidence type="ECO:0000313" key="6">
    <source>
        <dbReference type="EMBL" id="MFD1630088.1"/>
    </source>
</evidence>
<dbReference type="InterPro" id="IPR018060">
    <property type="entry name" value="HTH_AraC"/>
</dbReference>
<name>A0ABW4IBH2_9SPHI</name>
<dbReference type="PROSITE" id="PS00041">
    <property type="entry name" value="HTH_ARAC_FAMILY_1"/>
    <property type="match status" value="1"/>
</dbReference>
<dbReference type="InterPro" id="IPR009057">
    <property type="entry name" value="Homeodomain-like_sf"/>
</dbReference>
<dbReference type="PANTHER" id="PTHR43280:SF29">
    <property type="entry name" value="ARAC-FAMILY TRANSCRIPTIONAL REGULATOR"/>
    <property type="match status" value="1"/>
</dbReference>
<dbReference type="Gene3D" id="1.10.10.60">
    <property type="entry name" value="Homeodomain-like"/>
    <property type="match status" value="2"/>
</dbReference>
<feature type="transmembrane region" description="Helical" evidence="4">
    <location>
        <begin position="157"/>
        <end position="178"/>
    </location>
</feature>
<keyword evidence="4" id="KW-0812">Transmembrane</keyword>
<evidence type="ECO:0000256" key="3">
    <source>
        <dbReference type="ARBA" id="ARBA00023163"/>
    </source>
</evidence>
<feature type="transmembrane region" description="Helical" evidence="4">
    <location>
        <begin position="45"/>
        <end position="62"/>
    </location>
</feature>
<reference evidence="7" key="1">
    <citation type="journal article" date="2019" name="Int. J. Syst. Evol. Microbiol.">
        <title>The Global Catalogue of Microorganisms (GCM) 10K type strain sequencing project: providing services to taxonomists for standard genome sequencing and annotation.</title>
        <authorList>
            <consortium name="The Broad Institute Genomics Platform"/>
            <consortium name="The Broad Institute Genome Sequencing Center for Infectious Disease"/>
            <person name="Wu L."/>
            <person name="Ma J."/>
        </authorList>
    </citation>
    <scope>NUCLEOTIDE SEQUENCE [LARGE SCALE GENOMIC DNA]</scope>
    <source>
        <strain evidence="7">CCUG 53762</strain>
    </source>
</reference>
<keyword evidence="7" id="KW-1185">Reference proteome</keyword>
<keyword evidence="1" id="KW-0805">Transcription regulation</keyword>
<protein>
    <submittedName>
        <fullName evidence="6">Helix-turn-helix domain-containing protein</fullName>
    </submittedName>
</protein>
<evidence type="ECO:0000313" key="7">
    <source>
        <dbReference type="Proteomes" id="UP001597118"/>
    </source>
</evidence>
<evidence type="ECO:0000256" key="4">
    <source>
        <dbReference type="SAM" id="Phobius"/>
    </source>
</evidence>
<gene>
    <name evidence="6" type="ORF">ACFSAH_09375</name>
</gene>
<keyword evidence="4" id="KW-0472">Membrane</keyword>
<dbReference type="EMBL" id="JBHUDG010000014">
    <property type="protein sequence ID" value="MFD1630088.1"/>
    <property type="molecule type" value="Genomic_DNA"/>
</dbReference>
<evidence type="ECO:0000256" key="2">
    <source>
        <dbReference type="ARBA" id="ARBA00023125"/>
    </source>
</evidence>
<dbReference type="Pfam" id="PF12833">
    <property type="entry name" value="HTH_18"/>
    <property type="match status" value="1"/>
</dbReference>
<dbReference type="InterPro" id="IPR018062">
    <property type="entry name" value="HTH_AraC-typ_CS"/>
</dbReference>
<organism evidence="6 7">
    <name type="scientific">Pseudopedobacter beijingensis</name>
    <dbReference type="NCBI Taxonomy" id="1207056"/>
    <lineage>
        <taxon>Bacteria</taxon>
        <taxon>Pseudomonadati</taxon>
        <taxon>Bacteroidota</taxon>
        <taxon>Sphingobacteriia</taxon>
        <taxon>Sphingobacteriales</taxon>
        <taxon>Sphingobacteriaceae</taxon>
        <taxon>Pseudopedobacter</taxon>
    </lineage>
</organism>
<feature type="domain" description="HTH araC/xylS-type" evidence="5">
    <location>
        <begin position="262"/>
        <end position="365"/>
    </location>
</feature>
<dbReference type="PROSITE" id="PS01124">
    <property type="entry name" value="HTH_ARAC_FAMILY_2"/>
    <property type="match status" value="1"/>
</dbReference>
<evidence type="ECO:0000259" key="5">
    <source>
        <dbReference type="PROSITE" id="PS01124"/>
    </source>
</evidence>
<feature type="transmembrane region" description="Helical" evidence="4">
    <location>
        <begin position="190"/>
        <end position="210"/>
    </location>
</feature>
<accession>A0ABW4IBH2</accession>
<dbReference type="SUPFAM" id="SSF46689">
    <property type="entry name" value="Homeodomain-like"/>
    <property type="match status" value="1"/>
</dbReference>
<dbReference type="SMART" id="SM00342">
    <property type="entry name" value="HTH_ARAC"/>
    <property type="match status" value="1"/>
</dbReference>
<keyword evidence="3" id="KW-0804">Transcription</keyword>
<keyword evidence="2" id="KW-0238">DNA-binding</keyword>
<dbReference type="RefSeq" id="WP_379662466.1">
    <property type="nucleotide sequence ID" value="NZ_JBHUDG010000014.1"/>
</dbReference>
<dbReference type="PANTHER" id="PTHR43280">
    <property type="entry name" value="ARAC-FAMILY TRANSCRIPTIONAL REGULATOR"/>
    <property type="match status" value="1"/>
</dbReference>
<sequence length="369" mass="42962">MRRKLWVNLMLGIVLAAIAWYSLMIYLMISGEVCNFPNLYNKGNPLYYLFAPCSYLYIKLSLSKNKKLHKYDWLHFIPAALSIIDLVPYMLKSPEERQYIVDLVAQDPKWNFQYKYAFLTHGTHNIIRAIQQIIYIVFQTQLLIKFRNEIIDKKQKYWLFTYNAFFSVLTISTITVLVRTLLFSAEALRVGFLPLFASVGILIFCILFFFKPEQIYGTAFIEDKETQTGLSSANGGILTIHHERKEDPLKLNPEQIADYTQKLEKKIISREYFKEKGITVSLLAAKINIPQRHLTTLLKQHYNLKFNDFINNYRIAFVKDKIEKGEWKNLTIEALAEEAGFSSRSTFYAAFKKSTGTTPVEYIEKGTVI</sequence>